<feature type="non-terminal residue" evidence="2">
    <location>
        <position position="1"/>
    </location>
</feature>
<organism evidence="2 3">
    <name type="scientific">Acaulospora morrowiae</name>
    <dbReference type="NCBI Taxonomy" id="94023"/>
    <lineage>
        <taxon>Eukaryota</taxon>
        <taxon>Fungi</taxon>
        <taxon>Fungi incertae sedis</taxon>
        <taxon>Mucoromycota</taxon>
        <taxon>Glomeromycotina</taxon>
        <taxon>Glomeromycetes</taxon>
        <taxon>Diversisporales</taxon>
        <taxon>Acaulosporaceae</taxon>
        <taxon>Acaulospora</taxon>
    </lineage>
</organism>
<evidence type="ECO:0000313" key="3">
    <source>
        <dbReference type="Proteomes" id="UP000789342"/>
    </source>
</evidence>
<proteinExistence type="predicted"/>
<reference evidence="2" key="1">
    <citation type="submission" date="2021-06" db="EMBL/GenBank/DDBJ databases">
        <authorList>
            <person name="Kallberg Y."/>
            <person name="Tangrot J."/>
            <person name="Rosling A."/>
        </authorList>
    </citation>
    <scope>NUCLEOTIDE SEQUENCE</scope>
    <source>
        <strain evidence="2">CL551</strain>
    </source>
</reference>
<name>A0A9N9I3F8_9GLOM</name>
<dbReference type="OrthoDB" id="2407879at2759"/>
<feature type="region of interest" description="Disordered" evidence="1">
    <location>
        <begin position="43"/>
        <end position="63"/>
    </location>
</feature>
<keyword evidence="3" id="KW-1185">Reference proteome</keyword>
<sequence>TNKLKRTLSRVQLLRILTSNITKPNKGRATSSDKNEFVVKKPKWFNRGPKTSDPSNQSSKKTVDCQEMNEKINDYVEVEKNAGDSSGSSKTCRSWVLRSGTDVGEVLARYVETIPEAQRCLNLAYWNILDLTDDILIGSLFSENDWEEITESFEKDVTLIESDIPDAAIYFFDEVEKITSKEDEKIIEEIERLSPEIIEKNNGIELTNDEKDIVNSIRRAVITYAENLKELESSSVSKSDFDNKFPNMLTKRFLNKEDIKMDFGGITCLASSRRRNEGRSVFLHEEMGQKCDFRGTLKNSVDSLEAMIGLRSGGLPVANRGKILEDRWIYETYGMDCKATNIYRFGRLSHTKMPNTQKSLAILEGFYGLMSDIK</sequence>
<dbReference type="EMBL" id="CAJVPV010021570">
    <property type="protein sequence ID" value="CAG8718338.1"/>
    <property type="molecule type" value="Genomic_DNA"/>
</dbReference>
<evidence type="ECO:0000313" key="2">
    <source>
        <dbReference type="EMBL" id="CAG8718338.1"/>
    </source>
</evidence>
<dbReference type="AlphaFoldDB" id="A0A9N9I3F8"/>
<feature type="non-terminal residue" evidence="2">
    <location>
        <position position="374"/>
    </location>
</feature>
<gene>
    <name evidence="2" type="ORF">AMORRO_LOCUS13169</name>
</gene>
<comment type="caution">
    <text evidence="2">The sequence shown here is derived from an EMBL/GenBank/DDBJ whole genome shotgun (WGS) entry which is preliminary data.</text>
</comment>
<accession>A0A9N9I3F8</accession>
<dbReference type="Proteomes" id="UP000789342">
    <property type="component" value="Unassembled WGS sequence"/>
</dbReference>
<protein>
    <submittedName>
        <fullName evidence="2">4246_t:CDS:1</fullName>
    </submittedName>
</protein>
<evidence type="ECO:0000256" key="1">
    <source>
        <dbReference type="SAM" id="MobiDB-lite"/>
    </source>
</evidence>